<proteinExistence type="predicted"/>
<keyword evidence="3" id="KW-1185">Reference proteome</keyword>
<organism evidence="2 3">
    <name type="scientific">Herbiconiux flava</name>
    <dbReference type="NCBI Taxonomy" id="881268"/>
    <lineage>
        <taxon>Bacteria</taxon>
        <taxon>Bacillati</taxon>
        <taxon>Actinomycetota</taxon>
        <taxon>Actinomycetes</taxon>
        <taxon>Micrococcales</taxon>
        <taxon>Microbacteriaceae</taxon>
        <taxon>Herbiconiux</taxon>
    </lineage>
</organism>
<dbReference type="EMBL" id="JACCBM010000001">
    <property type="protein sequence ID" value="NYD70633.1"/>
    <property type="molecule type" value="Genomic_DNA"/>
</dbReference>
<feature type="region of interest" description="Disordered" evidence="1">
    <location>
        <begin position="56"/>
        <end position="96"/>
    </location>
</feature>
<reference evidence="2 3" key="1">
    <citation type="submission" date="2020-07" db="EMBL/GenBank/DDBJ databases">
        <title>Sequencing the genomes of 1000 actinobacteria strains.</title>
        <authorList>
            <person name="Klenk H.-P."/>
        </authorList>
    </citation>
    <scope>NUCLEOTIDE SEQUENCE [LARGE SCALE GENOMIC DNA]</scope>
    <source>
        <strain evidence="2 3">DSM 26474</strain>
    </source>
</reference>
<evidence type="ECO:0000256" key="1">
    <source>
        <dbReference type="SAM" id="MobiDB-lite"/>
    </source>
</evidence>
<dbReference type="RefSeq" id="WP_179547734.1">
    <property type="nucleotide sequence ID" value="NZ_BSEW01000001.1"/>
</dbReference>
<accession>A0A852SPB9</accession>
<gene>
    <name evidence="2" type="ORF">BJ984_001791</name>
</gene>
<evidence type="ECO:0000313" key="2">
    <source>
        <dbReference type="EMBL" id="NYD70633.1"/>
    </source>
</evidence>
<name>A0A852SPB9_9MICO</name>
<protein>
    <submittedName>
        <fullName evidence="2">Uncharacterized protein</fullName>
    </submittedName>
</protein>
<dbReference type="AlphaFoldDB" id="A0A852SPB9"/>
<comment type="caution">
    <text evidence="2">The sequence shown here is derived from an EMBL/GenBank/DDBJ whole genome shotgun (WGS) entry which is preliminary data.</text>
</comment>
<sequence>MTDLRIVEHEQDDTVTYYVVTDLNPDDFPDAPSLGPFATRAEAEQAVVDWDAELIADADTDTDTDPAASGDPAAAPPAGPAGNDPLGNADGRPERV</sequence>
<evidence type="ECO:0000313" key="3">
    <source>
        <dbReference type="Proteomes" id="UP000549913"/>
    </source>
</evidence>
<dbReference type="Proteomes" id="UP000549913">
    <property type="component" value="Unassembled WGS sequence"/>
</dbReference>